<accession>A0ABV5Y886</accession>
<dbReference type="Gene3D" id="1.20.1720.10">
    <property type="entry name" value="Multidrug resistance protein D"/>
    <property type="match status" value="1"/>
</dbReference>
<evidence type="ECO:0000256" key="5">
    <source>
        <dbReference type="ARBA" id="ARBA00022989"/>
    </source>
</evidence>
<keyword evidence="4 7" id="KW-0812">Transmembrane</keyword>
<dbReference type="PROSITE" id="PS50850">
    <property type="entry name" value="MFS"/>
    <property type="match status" value="1"/>
</dbReference>
<dbReference type="EMBL" id="JBHLZP010000012">
    <property type="protein sequence ID" value="MFB9831225.1"/>
    <property type="molecule type" value="Genomic_DNA"/>
</dbReference>
<feature type="transmembrane region" description="Helical" evidence="7">
    <location>
        <begin position="90"/>
        <end position="112"/>
    </location>
</feature>
<dbReference type="RefSeq" id="WP_378194881.1">
    <property type="nucleotide sequence ID" value="NZ_JBHLZP010000012.1"/>
</dbReference>
<feature type="transmembrane region" description="Helical" evidence="7">
    <location>
        <begin position="315"/>
        <end position="336"/>
    </location>
</feature>
<dbReference type="InterPro" id="IPR011701">
    <property type="entry name" value="MFS"/>
</dbReference>
<feature type="transmembrane region" description="Helical" evidence="7">
    <location>
        <begin position="343"/>
        <end position="361"/>
    </location>
</feature>
<feature type="transmembrane region" description="Helical" evidence="7">
    <location>
        <begin position="61"/>
        <end position="78"/>
    </location>
</feature>
<feature type="transmembrane region" description="Helical" evidence="7">
    <location>
        <begin position="417"/>
        <end position="438"/>
    </location>
</feature>
<evidence type="ECO:0000256" key="4">
    <source>
        <dbReference type="ARBA" id="ARBA00022692"/>
    </source>
</evidence>
<protein>
    <submittedName>
        <fullName evidence="9">MFS transporter</fullName>
    </submittedName>
</protein>
<keyword evidence="10" id="KW-1185">Reference proteome</keyword>
<dbReference type="NCBIfam" id="TIGR00711">
    <property type="entry name" value="efflux_EmrB"/>
    <property type="match status" value="1"/>
</dbReference>
<dbReference type="InterPro" id="IPR004638">
    <property type="entry name" value="EmrB-like"/>
</dbReference>
<evidence type="ECO:0000256" key="3">
    <source>
        <dbReference type="ARBA" id="ARBA00022475"/>
    </source>
</evidence>
<feature type="transmembrane region" description="Helical" evidence="7">
    <location>
        <begin position="176"/>
        <end position="198"/>
    </location>
</feature>
<dbReference type="SUPFAM" id="SSF103473">
    <property type="entry name" value="MFS general substrate transporter"/>
    <property type="match status" value="1"/>
</dbReference>
<dbReference type="PANTHER" id="PTHR42718">
    <property type="entry name" value="MAJOR FACILITATOR SUPERFAMILY MULTIDRUG TRANSPORTER MFSC"/>
    <property type="match status" value="1"/>
</dbReference>
<evidence type="ECO:0000313" key="9">
    <source>
        <dbReference type="EMBL" id="MFB9831225.1"/>
    </source>
</evidence>
<dbReference type="CDD" id="cd17321">
    <property type="entry name" value="MFS_MMR_MDR_like"/>
    <property type="match status" value="1"/>
</dbReference>
<feature type="domain" description="Major facilitator superfamily (MFS) profile" evidence="8">
    <location>
        <begin position="23"/>
        <end position="477"/>
    </location>
</feature>
<dbReference type="Pfam" id="PF07690">
    <property type="entry name" value="MFS_1"/>
    <property type="match status" value="1"/>
</dbReference>
<evidence type="ECO:0000256" key="7">
    <source>
        <dbReference type="SAM" id="Phobius"/>
    </source>
</evidence>
<evidence type="ECO:0000259" key="8">
    <source>
        <dbReference type="PROSITE" id="PS50850"/>
    </source>
</evidence>
<evidence type="ECO:0000256" key="6">
    <source>
        <dbReference type="ARBA" id="ARBA00023136"/>
    </source>
</evidence>
<reference evidence="9 10" key="1">
    <citation type="submission" date="2024-09" db="EMBL/GenBank/DDBJ databases">
        <authorList>
            <person name="Sun Q."/>
            <person name="Mori K."/>
        </authorList>
    </citation>
    <scope>NUCLEOTIDE SEQUENCE [LARGE SCALE GENOMIC DNA]</scope>
    <source>
        <strain evidence="9 10">TBRC 0563</strain>
    </source>
</reference>
<dbReference type="InterPro" id="IPR020846">
    <property type="entry name" value="MFS_dom"/>
</dbReference>
<feature type="transmembrane region" description="Helical" evidence="7">
    <location>
        <begin position="450"/>
        <end position="472"/>
    </location>
</feature>
<feature type="transmembrane region" description="Helical" evidence="7">
    <location>
        <begin position="20"/>
        <end position="41"/>
    </location>
</feature>
<dbReference type="InterPro" id="IPR036259">
    <property type="entry name" value="MFS_trans_sf"/>
</dbReference>
<name>A0ABV5Y886_9ACTN</name>
<evidence type="ECO:0000256" key="1">
    <source>
        <dbReference type="ARBA" id="ARBA00004651"/>
    </source>
</evidence>
<feature type="transmembrane region" description="Helical" evidence="7">
    <location>
        <begin position="373"/>
        <end position="396"/>
    </location>
</feature>
<dbReference type="PANTHER" id="PTHR42718:SF46">
    <property type="entry name" value="BLR6921 PROTEIN"/>
    <property type="match status" value="1"/>
</dbReference>
<proteinExistence type="predicted"/>
<dbReference type="Gene3D" id="1.20.1250.20">
    <property type="entry name" value="MFS general substrate transporter like domains"/>
    <property type="match status" value="1"/>
</dbReference>
<feature type="transmembrane region" description="Helical" evidence="7">
    <location>
        <begin position="240"/>
        <end position="259"/>
    </location>
</feature>
<keyword evidence="2" id="KW-0813">Transport</keyword>
<keyword evidence="6 7" id="KW-0472">Membrane</keyword>
<feature type="transmembrane region" description="Helical" evidence="7">
    <location>
        <begin position="149"/>
        <end position="170"/>
    </location>
</feature>
<organism evidence="9 10">
    <name type="scientific">Actinoallomurus acaciae</name>
    <dbReference type="NCBI Taxonomy" id="502577"/>
    <lineage>
        <taxon>Bacteria</taxon>
        <taxon>Bacillati</taxon>
        <taxon>Actinomycetota</taxon>
        <taxon>Actinomycetes</taxon>
        <taxon>Streptosporangiales</taxon>
        <taxon>Thermomonosporaceae</taxon>
        <taxon>Actinoallomurus</taxon>
    </lineage>
</organism>
<keyword evidence="3" id="KW-1003">Cell membrane</keyword>
<feature type="transmembrane region" description="Helical" evidence="7">
    <location>
        <begin position="280"/>
        <end position="303"/>
    </location>
</feature>
<keyword evidence="5 7" id="KW-1133">Transmembrane helix</keyword>
<evidence type="ECO:0000256" key="2">
    <source>
        <dbReference type="ARBA" id="ARBA00022448"/>
    </source>
</evidence>
<dbReference type="PROSITE" id="PS51257">
    <property type="entry name" value="PROKAR_LIPOPROTEIN"/>
    <property type="match status" value="1"/>
</dbReference>
<gene>
    <name evidence="9" type="ORF">ACFFNX_03385</name>
</gene>
<comment type="caution">
    <text evidence="9">The sequence shown here is derived from an EMBL/GenBank/DDBJ whole genome shotgun (WGS) entry which is preliminary data.</text>
</comment>
<evidence type="ECO:0000313" key="10">
    <source>
        <dbReference type="Proteomes" id="UP001589627"/>
    </source>
</evidence>
<comment type="subcellular location">
    <subcellularLocation>
        <location evidence="1">Cell membrane</location>
        <topology evidence="1">Multi-pass membrane protein</topology>
    </subcellularLocation>
</comment>
<dbReference type="Proteomes" id="UP001589627">
    <property type="component" value="Unassembled WGS sequence"/>
</dbReference>
<sequence length="493" mass="50593">MSETRAAPSAPAVLRPNLPLGVVVAMSCLAFFMVVLDTTIVTLALPQMRTGLGLSDNQQQWVISGYLITLGGFLLLAARAGDLFGHKRMFLFGAFVFTVASLVGGLATGPAMLLAARLVQGLGAAALQPTSLSLITASHPDEGRRRRALALWSAMGGAAGTFGVIIGGVLTTELSWRWVLFINVPFGAALFVAALLTLLPAPASTEPIRLDLPGALSATLGIGALSYGLSQASSDGWRSWSVVIALAVAVVLIAGLVVVEATSSRPLIPPALFRLGGLRIGNLVMLLMGVTMNAMFFFVALYLQQAIGYSALRAGMAMVPVTVVLVIAGIAARGLIPVLGPRLTLVIGGLITAGGLVWLSRVPTHPPVYVVHFLGPTLVIGIGLSLMLLTVTLTGTTGVDPANAGAAAGLLNTSRHIGGAIGLAVLTTVVATVTSHALHHSTRLGAVVHGYRVAFLVCAGVMLVAALASLALPAAAPQTDEKATEKRAKADAT</sequence>